<keyword evidence="1" id="KW-0805">Transcription regulation</keyword>
<dbReference type="OMA" id="ISTHAYM"/>
<organism evidence="3 4">
    <name type="scientific">Taxus chinensis</name>
    <name type="common">Chinese yew</name>
    <name type="synonym">Taxus wallichiana var. chinensis</name>
    <dbReference type="NCBI Taxonomy" id="29808"/>
    <lineage>
        <taxon>Eukaryota</taxon>
        <taxon>Viridiplantae</taxon>
        <taxon>Streptophyta</taxon>
        <taxon>Embryophyta</taxon>
        <taxon>Tracheophyta</taxon>
        <taxon>Spermatophyta</taxon>
        <taxon>Pinopsida</taxon>
        <taxon>Pinidae</taxon>
        <taxon>Conifers II</taxon>
        <taxon>Cupressales</taxon>
        <taxon>Taxaceae</taxon>
        <taxon>Taxus</taxon>
    </lineage>
</organism>
<keyword evidence="4" id="KW-1185">Reference proteome</keyword>
<dbReference type="InterPro" id="IPR005202">
    <property type="entry name" value="TF_GRAS"/>
</dbReference>
<name>A0AA38FU71_TAXCH</name>
<evidence type="ECO:0000313" key="3">
    <source>
        <dbReference type="EMBL" id="KAH9310781.1"/>
    </source>
</evidence>
<keyword evidence="2" id="KW-0804">Transcription</keyword>
<protein>
    <submittedName>
        <fullName evidence="3">Uncharacterized protein</fullName>
    </submittedName>
</protein>
<sequence>MESKDGTVVGRDDIWLDGVYGSSLPLIPNPSPDQSWLVKDMGMLENGPEIEMKFNTGEKISEEEEEEVEVDAEDREDASLEIYQLIGLLSRDDGFPPLPFEFVMKNSADYKVKSQQQQKSSYELIQMTRIENFGDFSHPQLDVESGGSNKEKGLGLIRMLLATADLMGSQQYDAAFQMLLQCKQLSTPYGDSMERIGYYFTDAMEEKIELDTRGFINTMTSAENLLNIKEKIKEVEMASISWYQSLPYSKVAHFTANQAILEAVGTASNIHIIDFDIKDGLQWPNLMQSLILRQSGPPEILKITAITRQRFHKTKKAGKRLSSFAKSLNISFTFKMVIINKINDVNSDMFGVDPMEAVAVNASVMLQGLFQEPNSLRLIVDVIASLQPLVFTVIHNEGEHNSISFVKRFIEVLFYYSAIFDSLDAVYERWDLSRVRVERFFVAPGIRNMVAHEGNKRVIRHVEAEVWGSFMKQAGFRGLAFSDQAKYQAGLVAKDFSGG</sequence>
<dbReference type="PANTHER" id="PTHR31636">
    <property type="entry name" value="OSJNBA0084A10.13 PROTEIN-RELATED"/>
    <property type="match status" value="1"/>
</dbReference>
<feature type="non-terminal residue" evidence="3">
    <location>
        <position position="499"/>
    </location>
</feature>
<dbReference type="PROSITE" id="PS50985">
    <property type="entry name" value="GRAS"/>
    <property type="match status" value="1"/>
</dbReference>
<gene>
    <name evidence="3" type="ORF">KI387_025816</name>
</gene>
<dbReference type="Pfam" id="PF03514">
    <property type="entry name" value="GRAS"/>
    <property type="match status" value="1"/>
</dbReference>
<dbReference type="Proteomes" id="UP000824469">
    <property type="component" value="Unassembled WGS sequence"/>
</dbReference>
<accession>A0AA38FU71</accession>
<evidence type="ECO:0000256" key="1">
    <source>
        <dbReference type="ARBA" id="ARBA00023015"/>
    </source>
</evidence>
<evidence type="ECO:0000256" key="2">
    <source>
        <dbReference type="ARBA" id="ARBA00023163"/>
    </source>
</evidence>
<dbReference type="AlphaFoldDB" id="A0AA38FU71"/>
<proteinExistence type="predicted"/>
<dbReference type="EMBL" id="JAHRHJ020000006">
    <property type="protein sequence ID" value="KAH9310781.1"/>
    <property type="molecule type" value="Genomic_DNA"/>
</dbReference>
<comment type="caution">
    <text evidence="3">The sequence shown here is derived from an EMBL/GenBank/DDBJ whole genome shotgun (WGS) entry which is preliminary data.</text>
</comment>
<reference evidence="3 4" key="1">
    <citation type="journal article" date="2021" name="Nat. Plants">
        <title>The Taxus genome provides insights into paclitaxel biosynthesis.</title>
        <authorList>
            <person name="Xiong X."/>
            <person name="Gou J."/>
            <person name="Liao Q."/>
            <person name="Li Y."/>
            <person name="Zhou Q."/>
            <person name="Bi G."/>
            <person name="Li C."/>
            <person name="Du R."/>
            <person name="Wang X."/>
            <person name="Sun T."/>
            <person name="Guo L."/>
            <person name="Liang H."/>
            <person name="Lu P."/>
            <person name="Wu Y."/>
            <person name="Zhang Z."/>
            <person name="Ro D.K."/>
            <person name="Shang Y."/>
            <person name="Huang S."/>
            <person name="Yan J."/>
        </authorList>
    </citation>
    <scope>NUCLEOTIDE SEQUENCE [LARGE SCALE GENOMIC DNA]</scope>
    <source>
        <strain evidence="3">Ta-2019</strain>
    </source>
</reference>
<evidence type="ECO:0000313" key="4">
    <source>
        <dbReference type="Proteomes" id="UP000824469"/>
    </source>
</evidence>